<evidence type="ECO:0000313" key="3">
    <source>
        <dbReference type="Proteomes" id="UP001176521"/>
    </source>
</evidence>
<accession>A0AAN6GEX1</accession>
<keyword evidence="3" id="KW-1185">Reference proteome</keyword>
<dbReference type="AlphaFoldDB" id="A0AAN6GEX1"/>
<comment type="caution">
    <text evidence="2">The sequence shown here is derived from an EMBL/GenBank/DDBJ whole genome shotgun (WGS) entry which is preliminary data.</text>
</comment>
<feature type="signal peptide" evidence="1">
    <location>
        <begin position="1"/>
        <end position="21"/>
    </location>
</feature>
<reference evidence="2" key="1">
    <citation type="journal article" date="2023" name="PhytoFront">
        <title>Draft Genome Resources of Seven Strains of Tilletia horrida, Causal Agent of Kernel Smut of Rice.</title>
        <authorList>
            <person name="Khanal S."/>
            <person name="Antony Babu S."/>
            <person name="Zhou X.G."/>
        </authorList>
    </citation>
    <scope>NUCLEOTIDE SEQUENCE</scope>
    <source>
        <strain evidence="2">TX3</strain>
    </source>
</reference>
<dbReference type="EMBL" id="JAPDMQ010000139">
    <property type="protein sequence ID" value="KAK0533332.1"/>
    <property type="molecule type" value="Genomic_DNA"/>
</dbReference>
<feature type="chain" id="PRO_5042830712" evidence="1">
    <location>
        <begin position="22"/>
        <end position="115"/>
    </location>
</feature>
<dbReference type="Proteomes" id="UP001176521">
    <property type="component" value="Unassembled WGS sequence"/>
</dbReference>
<evidence type="ECO:0000256" key="1">
    <source>
        <dbReference type="SAM" id="SignalP"/>
    </source>
</evidence>
<sequence>MRTSFFLLASLLTVTVSVAQGALISLGNITLFNDEVFDVNSVNPSSSPPIQILSGDGDTILFSIVPTNGNRTESTVCTPERRAGPTVQRRHARVTSIRDRDGKIISGARIEYRLI</sequence>
<evidence type="ECO:0000313" key="2">
    <source>
        <dbReference type="EMBL" id="KAK0533332.1"/>
    </source>
</evidence>
<proteinExistence type="predicted"/>
<name>A0AAN6GEX1_9BASI</name>
<gene>
    <name evidence="2" type="ORF">OC842_003003</name>
</gene>
<protein>
    <submittedName>
        <fullName evidence="2">Uncharacterized protein</fullName>
    </submittedName>
</protein>
<organism evidence="2 3">
    <name type="scientific">Tilletia horrida</name>
    <dbReference type="NCBI Taxonomy" id="155126"/>
    <lineage>
        <taxon>Eukaryota</taxon>
        <taxon>Fungi</taxon>
        <taxon>Dikarya</taxon>
        <taxon>Basidiomycota</taxon>
        <taxon>Ustilaginomycotina</taxon>
        <taxon>Exobasidiomycetes</taxon>
        <taxon>Tilletiales</taxon>
        <taxon>Tilletiaceae</taxon>
        <taxon>Tilletia</taxon>
    </lineage>
</organism>
<keyword evidence="1" id="KW-0732">Signal</keyword>